<dbReference type="SUPFAM" id="SSF50182">
    <property type="entry name" value="Sm-like ribonucleoproteins"/>
    <property type="match status" value="1"/>
</dbReference>
<reference evidence="1" key="1">
    <citation type="journal article" date="2020" name="bioRxiv">
        <title>A rank-normalized archaeal taxonomy based on genome phylogeny resolves widespread incomplete and uneven classifications.</title>
        <authorList>
            <person name="Rinke C."/>
            <person name="Chuvochina M."/>
            <person name="Mussig A.J."/>
            <person name="Chaumeil P.-A."/>
            <person name="Waite D.W."/>
            <person name="Whitman W.B."/>
            <person name="Parks D.H."/>
            <person name="Hugenholtz P."/>
        </authorList>
    </citation>
    <scope>NUCLEOTIDE SEQUENCE</scope>
    <source>
        <strain evidence="1">UBA8834</strain>
    </source>
</reference>
<dbReference type="AlphaFoldDB" id="A0A832WJE2"/>
<evidence type="ECO:0000313" key="1">
    <source>
        <dbReference type="EMBL" id="HII61222.1"/>
    </source>
</evidence>
<dbReference type="RefSeq" id="WP_010885018.1">
    <property type="nucleotide sequence ID" value="NZ_DUJN01000005.1"/>
</dbReference>
<accession>A0A832WJE2</accession>
<gene>
    <name evidence="1" type="ORF">HA331_05655</name>
</gene>
<dbReference type="Gene3D" id="2.30.30.100">
    <property type="match status" value="1"/>
</dbReference>
<organism evidence="1 2">
    <name type="scientific">Pyrococcus horikoshii</name>
    <dbReference type="NCBI Taxonomy" id="53953"/>
    <lineage>
        <taxon>Archaea</taxon>
        <taxon>Methanobacteriati</taxon>
        <taxon>Methanobacteriota</taxon>
        <taxon>Thermococci</taxon>
        <taxon>Thermococcales</taxon>
        <taxon>Thermococcaceae</taxon>
        <taxon>Pyrococcus</taxon>
    </lineage>
</organism>
<sequence>MRINGNGGANDNSLNNVVGIIKLLSGEVLIGRIKSINDDFILVETQEKKIFIVNKKAISYIEVTKFK</sequence>
<dbReference type="InterPro" id="IPR010920">
    <property type="entry name" value="LSM_dom_sf"/>
</dbReference>
<dbReference type="GeneID" id="40909683"/>
<evidence type="ECO:0000313" key="2">
    <source>
        <dbReference type="Proteomes" id="UP000617544"/>
    </source>
</evidence>
<name>A0A832WJE2_PYRHR</name>
<comment type="caution">
    <text evidence="1">The sequence shown here is derived from an EMBL/GenBank/DDBJ whole genome shotgun (WGS) entry which is preliminary data.</text>
</comment>
<protein>
    <submittedName>
        <fullName evidence="1">Uncharacterized protein</fullName>
    </submittedName>
</protein>
<dbReference type="EMBL" id="DUJN01000005">
    <property type="protein sequence ID" value="HII61222.1"/>
    <property type="molecule type" value="Genomic_DNA"/>
</dbReference>
<proteinExistence type="predicted"/>
<dbReference type="Proteomes" id="UP000617544">
    <property type="component" value="Unassembled WGS sequence"/>
</dbReference>